<proteinExistence type="predicted"/>
<evidence type="ECO:0000256" key="2">
    <source>
        <dbReference type="SAM" id="SignalP"/>
    </source>
</evidence>
<reference evidence="3 4" key="1">
    <citation type="submission" date="2024-06" db="EMBL/GenBank/DDBJ databases">
        <title>Draft genome sequence of Geodermatophilus badlandi, a novel member of the Geodermatophilaceae isolated from badland sedimentary rocks in the Red desert, Wyoming, USA.</title>
        <authorList>
            <person name="Ben Tekaya S."/>
            <person name="Nouioui I."/>
            <person name="Flores G.M."/>
            <person name="Shaal M.N."/>
            <person name="Bredoire F."/>
            <person name="Basile F."/>
            <person name="Van Diepen L."/>
            <person name="Ward N.L."/>
        </authorList>
    </citation>
    <scope>NUCLEOTIDE SEQUENCE [LARGE SCALE GENOMIC DNA]</scope>
    <source>
        <strain evidence="3 4">WL48A</strain>
    </source>
</reference>
<dbReference type="Gene3D" id="2.120.10.30">
    <property type="entry name" value="TolB, C-terminal domain"/>
    <property type="match status" value="1"/>
</dbReference>
<keyword evidence="1" id="KW-0472">Membrane</keyword>
<dbReference type="Proteomes" id="UP001560045">
    <property type="component" value="Unassembled WGS sequence"/>
</dbReference>
<keyword evidence="4" id="KW-1185">Reference proteome</keyword>
<feature type="transmembrane region" description="Helical" evidence="1">
    <location>
        <begin position="401"/>
        <end position="423"/>
    </location>
</feature>
<dbReference type="RefSeq" id="WP_369208632.1">
    <property type="nucleotide sequence ID" value="NZ_JBFNXQ010000060.1"/>
</dbReference>
<keyword evidence="1" id="KW-0812">Transmembrane</keyword>
<dbReference type="InterPro" id="IPR011659">
    <property type="entry name" value="WD40"/>
</dbReference>
<comment type="caution">
    <text evidence="3">The sequence shown here is derived from an EMBL/GenBank/DDBJ whole genome shotgun (WGS) entry which is preliminary data.</text>
</comment>
<organism evidence="3 4">
    <name type="scientific">Geodermatophilus maliterrae</name>
    <dbReference type="NCBI Taxonomy" id="3162531"/>
    <lineage>
        <taxon>Bacteria</taxon>
        <taxon>Bacillati</taxon>
        <taxon>Actinomycetota</taxon>
        <taxon>Actinomycetes</taxon>
        <taxon>Geodermatophilales</taxon>
        <taxon>Geodermatophilaceae</taxon>
        <taxon>Geodermatophilus</taxon>
    </lineage>
</organism>
<dbReference type="InterPro" id="IPR011042">
    <property type="entry name" value="6-blade_b-propeller_TolB-like"/>
</dbReference>
<gene>
    <name evidence="3" type="ORF">ABQ292_17285</name>
</gene>
<keyword evidence="1" id="KW-1133">Transmembrane helix</keyword>
<feature type="chain" id="PRO_5046043618" evidence="2">
    <location>
        <begin position="31"/>
        <end position="433"/>
    </location>
</feature>
<dbReference type="EMBL" id="JBFNXQ010000060">
    <property type="protein sequence ID" value="MEX5720117.1"/>
    <property type="molecule type" value="Genomic_DNA"/>
</dbReference>
<keyword evidence="2" id="KW-0732">Signal</keyword>
<accession>A0ABV3XIE4</accession>
<protein>
    <submittedName>
        <fullName evidence="3">TolB family protein</fullName>
    </submittedName>
</protein>
<evidence type="ECO:0000313" key="4">
    <source>
        <dbReference type="Proteomes" id="UP001560045"/>
    </source>
</evidence>
<sequence length="433" mass="43424">MPTGKWLLTSITGAVLLPALAVALAPTGSAAGRPGAGAPTVPDRVGEYSHLTAPVSSSPPGRAVALFQHGFGVEFLDVPQAVVVGADDDVVRRVDLAEDRAGGETQGDPAPMLLSPDGTRIAVGDHDTPGPDLAVLDLTDGSVDVLPVSDGRGVLPLAWSPDGRRLAYLSTPGPTNPYGGVPIAGAVGLLDLGTGRATELPGASSVSTAAFAPDGSELAVQHSAAAGDALEVLSLDGAAPRTVALPAGHQLDGAAAWSPDGRLLAVAAADCPGMGGEGWRGCATPGGASGDGIAFVDATGAGGPTPAPLDRRVAGPGRVLGWSAADRVAVLVPDAVGDDVYDPDQHWVTEVPLDGSAPRRISAVPTSDGRYGVGRFQLATGLLDDLEVREAGAVDRGRWPLWLRLGAAAALGATAAGGAAVVLRRSRRRRAAR</sequence>
<name>A0ABV3XIE4_9ACTN</name>
<feature type="signal peptide" evidence="2">
    <location>
        <begin position="1"/>
        <end position="30"/>
    </location>
</feature>
<dbReference type="SUPFAM" id="SSF82171">
    <property type="entry name" value="DPP6 N-terminal domain-like"/>
    <property type="match status" value="1"/>
</dbReference>
<evidence type="ECO:0000256" key="1">
    <source>
        <dbReference type="SAM" id="Phobius"/>
    </source>
</evidence>
<dbReference type="Pfam" id="PF07676">
    <property type="entry name" value="PD40"/>
    <property type="match status" value="1"/>
</dbReference>
<evidence type="ECO:0000313" key="3">
    <source>
        <dbReference type="EMBL" id="MEX5720117.1"/>
    </source>
</evidence>